<comment type="similarity">
    <text evidence="1">Belongs to the EPG5 family.</text>
</comment>
<dbReference type="GO" id="GO:0005737">
    <property type="term" value="C:cytoplasm"/>
    <property type="evidence" value="ECO:0007669"/>
    <property type="project" value="TreeGrafter"/>
</dbReference>
<dbReference type="InterPro" id="IPR058750">
    <property type="entry name" value="TPR_Epg5"/>
</dbReference>
<proteinExistence type="inferred from homology"/>
<feature type="domain" description="Epg5-like central TPR repeats" evidence="4">
    <location>
        <begin position="1597"/>
        <end position="1972"/>
    </location>
</feature>
<evidence type="ECO:0000313" key="6">
    <source>
        <dbReference type="EnsemblMetazoa" id="ADIR001327-PA"/>
    </source>
</evidence>
<evidence type="ECO:0000259" key="5">
    <source>
        <dbReference type="Pfam" id="PF26573"/>
    </source>
</evidence>
<sequence>MEAVKPKAKKKSSSSSKKSAVKEQATTIAPPEATQCAVPAPEEEETASVSVDLIAAAPAEALSTNDQTVRDGQDEEQSLSNEQQRELEVNAEQTEPASAEYSTSQSKTDADIDFTPTAPPAPSSNVALLYPDLSQLKIDALPAETNATAQPARSASETIISAPRTKTLYLSSIRQLEDAVLEADREQLDRWERQFVETESPAAAGRDPGPDGDLLLALQTYRQVYHGYGELVKQRAVICQQVSELRSRCWDFHEASFTGTGYCADQKVVSASVTSRIASLHAALGKETRIAISSLLDPCIAKEKEALVQLYHTRTRVEQKVSDPVPDDPVRALRHKLRIVGNSLRTEARDGCDEADRCEYLQDLRRWFVAVGIRLLHAGTVPERIWLMFHVLRFPNGAGTWAHVLVHPLAIVGAGAGGTLLDAGELQAVLTVTRVLLRPITARQTFLTAPDDGARPAEPDATSAGTTFEWVDSDGEESAPDKRVRPIKESDLLALLDQIPFRRLFDTITARAMATNADAPVPCTELLRLVTLTNRLISVLGEGLVTYGGASRYHHFTQRLALLINDAVKFVSDVFRCYRETRGPLPSEEAELVQVHFDTLVYGAARCIYGGGIGLSRHLSTLPFTLLSTRACWWLYHCLLQRNFTLQPDFEPDRADLAPQLERFRQQEPELAQAPHDLYNALKPLVDLALARDTTRDREFIAAVANTLFQLLLSINTNAPVCIELILEQVHLILERNSFVLSTLLQTLLSDSAAANAWQATGTRLLDVFSNRTKLLLHWHPTEPDIDVLLSMLLNYTRTHIYHKLALGLLMYINYGETRPNAPELARHVQKRIAYCVVVAFRKNQPATKPDPAGPDHTELESYRERCLFVLLQLRVHALDQSLDPAPELRTVPSVDELTELRAAIDVRCPVACVAALLTTTVGHWVPVFHQDGLALLEHLLDQQLDTVVVRALELISLLFVECPQALGASERFTALLAQLVQRDSELDSKGPDEARFGRMEVMLVAQAARYWQGGYETPPLLVGMWCEWLLQIPAWTNSPKVLRLLNTLASVSFGYANAWNTMRDKLSPYFKSLSQAKQKQHSLWSKIIGNEPPLLYGHLLPTDCVPLALLIFEVEHRQLELETGLWPRLLRALKQSDSVRLDAALREVNGTLRGREEDFCPAADTLVLYKIARFLARTTGVDRQHPLYLGVCQQFFTILLTRVTDIGQDEVHGVADRLCAADASLLEKMKQVLCALEVQYHARQEANGDAAGMLRLVKAFQLWLVDADLNRIAMDDPISLPTQYDVPHLQAALRGMQDCWRECSNNALLLTMHRAMVERWHNLYRVVPKHTAAPDPDRSTTKHASLAPLDAIRRRLDSCYSNPLPPPGPEQRAELQDLRVALQQPPMVRVKRITESLRVLKQHIDKTHWSTKAELDQRKHELYELYRQLYVNEDRQVVKLGRCSVLYCAGAATVKIQTKVATVDQVALDRIEARLRGLEAFLRLAIAVPPYVVQHTILLRELWNSLFVDYCSETDQATVQALNAANRAMLRTLLHEVSDANFVPPLTYAVRLSLDTYRGDLSKLMFEEVSQLFAGALEEGRKPSSVIGALLEDSRIPTRPLLHVYGQLVRQVSGGLERELFVDMLGNKLDMCQWLKSHDVLPEEVDQFAKLIVVGLYKTRPVDSVSPVRTDEQAELDERFSEMLTSHLVTFATHKFPEHYGKMLQHVLNAYSQWPTLPPEMLLRLMNVLRARAQLADLRLGMDEQGLRAAHREFAEANATTQPVLAFEVLEYLMVALSEHFFRQCDGAFPWSGMYKRHGAYVEAIGMLLGMISASYLAAGLAESGIGCVHDRLLPTVYRLYEPWIVPYGARGPSSPSQTTRHFNNDKAKWMFGAVLLGTVEYALATVNRSYADADHASRILLQLLNWYLEWFLDARIMISALYVFNTLLLDLPWEQLRPSELLVERMHAMLAHHSPDCHEFLACVFVRCRWTDGGAPAPDWLQRTHAATLAICVRLAYEPAVRSEDKPRAAMVRILQHFARLAWVSVHAAEIVPALDWLVMTADASLALRTPKVPHRALDDALIELLEVVAGLRFNDANPLLAGGVQLAKRKLYIGVTGRMLMNAGRGASGKAAGHVKPLLAAAVQQLLRAILAIVDALPDDGRWIEARTLLGELLASVKKWQTEAALAVFVDEAVALLGSDQGTPVLTVCVLETVPALVEHMTPPWLRLVECGLARYLCLECGDTGSWTQALAIVGRPAVARWQCETLAQHTLPLCLQLHFLHRWHEPGRDGVERLADVEQLLAALPELKIAEPNEAHLYPVWCTLLHALRTLHPAPDAATRTAIALLGTVSEHSAFWVVGMLRKFLGKAGDRPSGERVSATRCLVAYGCAALLARAYAAHAPDDDDDYAGETGPEAFALAKLLTAPEKRASPARIAAAALDTFRAAAAGPVAAAVPKEHHGRLLALVTEAEPERIFQHASDVAALLDGRAAPFLRTLRAALDASG</sequence>
<feature type="region of interest" description="Disordered" evidence="3">
    <location>
        <begin position="449"/>
        <end position="483"/>
    </location>
</feature>
<feature type="compositionally biased region" description="Basic residues" evidence="3">
    <location>
        <begin position="1"/>
        <end position="12"/>
    </location>
</feature>
<feature type="domain" description="Epg5-like TPR" evidence="5">
    <location>
        <begin position="1122"/>
        <end position="1303"/>
    </location>
</feature>
<dbReference type="Pfam" id="PF26573">
    <property type="entry name" value="TPR_Epg5_2"/>
    <property type="match status" value="1"/>
</dbReference>
<reference evidence="7" key="1">
    <citation type="submission" date="2013-03" db="EMBL/GenBank/DDBJ databases">
        <title>The Genome Sequence of Anopheles dirus WRAIR2.</title>
        <authorList>
            <consortium name="The Broad Institute Genomics Platform"/>
            <person name="Neafsey D.E."/>
            <person name="Walton C."/>
            <person name="Walker B."/>
            <person name="Young S.K."/>
            <person name="Zeng Q."/>
            <person name="Gargeya S."/>
            <person name="Fitzgerald M."/>
            <person name="Haas B."/>
            <person name="Abouelleil A."/>
            <person name="Allen A.W."/>
            <person name="Alvarado L."/>
            <person name="Arachchi H.M."/>
            <person name="Berlin A.M."/>
            <person name="Chapman S.B."/>
            <person name="Gainer-Dewar J."/>
            <person name="Goldberg J."/>
            <person name="Griggs A."/>
            <person name="Gujja S."/>
            <person name="Hansen M."/>
            <person name="Howarth C."/>
            <person name="Imamovic A."/>
            <person name="Ireland A."/>
            <person name="Larimer J."/>
            <person name="McCowan C."/>
            <person name="Murphy C."/>
            <person name="Pearson M."/>
            <person name="Poon T.W."/>
            <person name="Priest M."/>
            <person name="Roberts A."/>
            <person name="Saif S."/>
            <person name="Shea T."/>
            <person name="Sisk P."/>
            <person name="Sykes S."/>
            <person name="Wortman J."/>
            <person name="Nusbaum C."/>
            <person name="Birren B."/>
        </authorList>
    </citation>
    <scope>NUCLEOTIDE SEQUENCE [LARGE SCALE GENOMIC DNA]</scope>
    <source>
        <strain evidence="7">WRAIR2</strain>
    </source>
</reference>
<evidence type="ECO:0000259" key="4">
    <source>
        <dbReference type="Pfam" id="PF26103"/>
    </source>
</evidence>
<keyword evidence="7" id="KW-1185">Reference proteome</keyword>
<evidence type="ECO:0000256" key="2">
    <source>
        <dbReference type="ARBA" id="ARBA00023006"/>
    </source>
</evidence>
<evidence type="ECO:0000256" key="3">
    <source>
        <dbReference type="SAM" id="MobiDB-lite"/>
    </source>
</evidence>
<name>A0A182N119_9DIPT</name>
<feature type="compositionally biased region" description="Polar residues" evidence="3">
    <location>
        <begin position="91"/>
        <end position="107"/>
    </location>
</feature>
<protein>
    <submittedName>
        <fullName evidence="6">Uncharacterized protein</fullName>
    </submittedName>
</protein>
<dbReference type="VEuPathDB" id="VectorBase:ADIR001327"/>
<keyword evidence="2" id="KW-0072">Autophagy</keyword>
<dbReference type="Pfam" id="PF26103">
    <property type="entry name" value="TPR_Epg5"/>
    <property type="match status" value="1"/>
</dbReference>
<accession>A0A182N119</accession>
<dbReference type="InterPro" id="IPR059030">
    <property type="entry name" value="TPR_Epg5_mid"/>
</dbReference>
<dbReference type="GO" id="GO:0097352">
    <property type="term" value="P:autophagosome maturation"/>
    <property type="evidence" value="ECO:0007669"/>
    <property type="project" value="TreeGrafter"/>
</dbReference>
<dbReference type="STRING" id="7168.A0A182N119"/>
<reference evidence="6" key="2">
    <citation type="submission" date="2020-05" db="UniProtKB">
        <authorList>
            <consortium name="EnsemblMetazoa"/>
        </authorList>
    </citation>
    <scope>IDENTIFICATION</scope>
    <source>
        <strain evidence="6">WRAIR2</strain>
    </source>
</reference>
<dbReference type="EnsemblMetazoa" id="ADIR001327-RA">
    <property type="protein sequence ID" value="ADIR001327-PA"/>
    <property type="gene ID" value="ADIR001327"/>
</dbReference>
<evidence type="ECO:0000313" key="7">
    <source>
        <dbReference type="Proteomes" id="UP000075884"/>
    </source>
</evidence>
<feature type="region of interest" description="Disordered" evidence="3">
    <location>
        <begin position="1"/>
        <end position="126"/>
    </location>
</feature>
<dbReference type="Proteomes" id="UP000075884">
    <property type="component" value="Unassembled WGS sequence"/>
</dbReference>
<evidence type="ECO:0000256" key="1">
    <source>
        <dbReference type="ARBA" id="ARBA00010948"/>
    </source>
</evidence>
<dbReference type="PANTHER" id="PTHR31139:SF4">
    <property type="entry name" value="ECTOPIC P GRANULES PROTEIN 5 HOMOLOG"/>
    <property type="match status" value="1"/>
</dbReference>
<organism evidence="6 7">
    <name type="scientific">Anopheles dirus</name>
    <dbReference type="NCBI Taxonomy" id="7168"/>
    <lineage>
        <taxon>Eukaryota</taxon>
        <taxon>Metazoa</taxon>
        <taxon>Ecdysozoa</taxon>
        <taxon>Arthropoda</taxon>
        <taxon>Hexapoda</taxon>
        <taxon>Insecta</taxon>
        <taxon>Pterygota</taxon>
        <taxon>Neoptera</taxon>
        <taxon>Endopterygota</taxon>
        <taxon>Diptera</taxon>
        <taxon>Nematocera</taxon>
        <taxon>Culicoidea</taxon>
        <taxon>Culicidae</taxon>
        <taxon>Anophelinae</taxon>
        <taxon>Anopheles</taxon>
    </lineage>
</organism>
<dbReference type="PANTHER" id="PTHR31139">
    <property type="entry name" value="ECTOPIC P GRANULES PROTEIN 5 HOMOLOG"/>
    <property type="match status" value="1"/>
</dbReference>
<dbReference type="InterPro" id="IPR051436">
    <property type="entry name" value="Autophagy-related_EPG5"/>
</dbReference>